<accession>A0A1I1E385</accession>
<evidence type="ECO:0000313" key="2">
    <source>
        <dbReference type="Proteomes" id="UP000199058"/>
    </source>
</evidence>
<sequence>MLVSDAKKNQILQTISQTRDLAEKATIFRIEMVHGSCTMLCPGGVDIEKAVVSALSRFGEDRVVTIQPQ</sequence>
<dbReference type="RefSeq" id="WP_177203424.1">
    <property type="nucleotide sequence ID" value="NZ_FOLH01000001.1"/>
</dbReference>
<proteinExistence type="predicted"/>
<protein>
    <submittedName>
        <fullName evidence="1">Uncharacterized protein</fullName>
    </submittedName>
</protein>
<dbReference type="AlphaFoldDB" id="A0A1I1E385"/>
<dbReference type="EMBL" id="FOLH01000001">
    <property type="protein sequence ID" value="SFB79678.1"/>
    <property type="molecule type" value="Genomic_DNA"/>
</dbReference>
<name>A0A1I1E385_9GAMM</name>
<evidence type="ECO:0000313" key="1">
    <source>
        <dbReference type="EMBL" id="SFB79678.1"/>
    </source>
</evidence>
<gene>
    <name evidence="1" type="ORF">SAMN05660443_0187</name>
</gene>
<dbReference type="Proteomes" id="UP000199058">
    <property type="component" value="Unassembled WGS sequence"/>
</dbReference>
<keyword evidence="2" id="KW-1185">Reference proteome</keyword>
<organism evidence="1 2">
    <name type="scientific">Marinospirillum celere</name>
    <dbReference type="NCBI Taxonomy" id="1122252"/>
    <lineage>
        <taxon>Bacteria</taxon>
        <taxon>Pseudomonadati</taxon>
        <taxon>Pseudomonadota</taxon>
        <taxon>Gammaproteobacteria</taxon>
        <taxon>Oceanospirillales</taxon>
        <taxon>Oceanospirillaceae</taxon>
        <taxon>Marinospirillum</taxon>
    </lineage>
</organism>
<reference evidence="1 2" key="1">
    <citation type="submission" date="2016-10" db="EMBL/GenBank/DDBJ databases">
        <authorList>
            <person name="de Groot N.N."/>
        </authorList>
    </citation>
    <scope>NUCLEOTIDE SEQUENCE [LARGE SCALE GENOMIC DNA]</scope>
    <source>
        <strain evidence="1 2">DSM 18438</strain>
    </source>
</reference>